<dbReference type="Proteomes" id="UP000009026">
    <property type="component" value="Chromosome"/>
</dbReference>
<dbReference type="STRING" id="1297742.A176_006849"/>
<dbReference type="PATRIC" id="fig|1297742.4.peg.6947"/>
<gene>
    <name evidence="2" type="ORF">A176_006849</name>
</gene>
<evidence type="ECO:0000313" key="3">
    <source>
        <dbReference type="Proteomes" id="UP000009026"/>
    </source>
</evidence>
<evidence type="ECO:0000313" key="2">
    <source>
        <dbReference type="EMBL" id="AKQ69937.1"/>
    </source>
</evidence>
<dbReference type="AlphaFoldDB" id="A0A0H4XNH5"/>
<evidence type="ECO:0000256" key="1">
    <source>
        <dbReference type="SAM" id="MobiDB-lite"/>
    </source>
</evidence>
<dbReference type="EMBL" id="CP012109">
    <property type="protein sequence ID" value="AKQ69937.1"/>
    <property type="molecule type" value="Genomic_DNA"/>
</dbReference>
<keyword evidence="3" id="KW-1185">Reference proteome</keyword>
<feature type="region of interest" description="Disordered" evidence="1">
    <location>
        <begin position="65"/>
        <end position="84"/>
    </location>
</feature>
<reference evidence="2 3" key="1">
    <citation type="journal article" date="2016" name="PLoS ONE">
        <title>Complete Genome Sequence and Comparative Genomics of a Novel Myxobacterium Myxococcus hansupus.</title>
        <authorList>
            <person name="Sharma G."/>
            <person name="Narwani T."/>
            <person name="Subramanian S."/>
        </authorList>
    </citation>
    <scope>NUCLEOTIDE SEQUENCE [LARGE SCALE GENOMIC DNA]</scope>
    <source>
        <strain evidence="3">mixupus</strain>
    </source>
</reference>
<accession>A0A0H4XNH5</accession>
<sequence>MDYLARSHALGATEGPVGARALNPALRPLMEALHHVLAGGEVAVHIVRPGNADLVDELNHRAERATEASTTLGMAAGDTLSATV</sequence>
<protein>
    <submittedName>
        <fullName evidence="2">Uncharacterized protein</fullName>
    </submittedName>
</protein>
<organism evidence="2 3">
    <name type="scientific">Pseudomyxococcus hansupus</name>
    <dbReference type="NCBI Taxonomy" id="1297742"/>
    <lineage>
        <taxon>Bacteria</taxon>
        <taxon>Pseudomonadati</taxon>
        <taxon>Myxococcota</taxon>
        <taxon>Myxococcia</taxon>
        <taxon>Myxococcales</taxon>
        <taxon>Cystobacterineae</taxon>
        <taxon>Myxococcaceae</taxon>
        <taxon>Pseudomyxococcus</taxon>
    </lineage>
</organism>
<dbReference type="KEGG" id="mym:A176_006849"/>
<proteinExistence type="predicted"/>
<dbReference type="eggNOG" id="ENOG5030SJE">
    <property type="taxonomic scope" value="Bacteria"/>
</dbReference>
<name>A0A0H4XNH5_9BACT</name>